<keyword evidence="2" id="KW-0472">Membrane</keyword>
<dbReference type="AlphaFoldDB" id="A0A8J3Y9N6"/>
<organism evidence="3 4">
    <name type="scientific">Spirilliplanes yamanashiensis</name>
    <dbReference type="NCBI Taxonomy" id="42233"/>
    <lineage>
        <taxon>Bacteria</taxon>
        <taxon>Bacillati</taxon>
        <taxon>Actinomycetota</taxon>
        <taxon>Actinomycetes</taxon>
        <taxon>Micromonosporales</taxon>
        <taxon>Micromonosporaceae</taxon>
        <taxon>Spirilliplanes</taxon>
    </lineage>
</organism>
<feature type="region of interest" description="Disordered" evidence="1">
    <location>
        <begin position="1"/>
        <end position="78"/>
    </location>
</feature>
<evidence type="ECO:0000313" key="4">
    <source>
        <dbReference type="Proteomes" id="UP000652013"/>
    </source>
</evidence>
<feature type="compositionally biased region" description="Pro residues" evidence="1">
    <location>
        <begin position="41"/>
        <end position="57"/>
    </location>
</feature>
<keyword evidence="2" id="KW-0812">Transmembrane</keyword>
<gene>
    <name evidence="3" type="ORF">Sya03_32090</name>
</gene>
<comment type="caution">
    <text evidence="3">The sequence shown here is derived from an EMBL/GenBank/DDBJ whole genome shotgun (WGS) entry which is preliminary data.</text>
</comment>
<sequence length="531" mass="56592">MAQPHDPWSPHPGAARPQAPAPGAAAPADPRRTQPAQGRPGPTPPAGPAWPPPPPGSPYAFPGAAGPHPYLPSGPRPQRSSRGLWIGLGAGALVLVVLVGAVLGVVLGARSEPVASPSAAPVSAAPGAVQISRADLERITTTRQAALQRRDLKGFLAPLDQGNRALIDGQTRLFHNLQKVTFTEQRFGFVDQAGRSIDRFGRGVTVHLDVAFVHQIKDFDNRPVAEWYRWTITKKDAAAPAVITDVSGAPGGSLADSKTYYYPAPWDKYDDMRVTRTPHVLLLTDRAMEAKARRYANVAEKAATDVLGAWRRGGQDGPVLQRFVASLVPNKKELGSLYQIATDKVTEAGHSMPMVAYDGKGGEVSGGARVVMDTSSGFFADDAGAGEILRHEFTHAMLEGINRHDNDDAAIWGQEPWITEGIAEYVANRDHGGPANRDGGARSALRAGEFPARMPNALAFGGDARVTNLHYYIAHQAIRHIVARYGELKMFAFVAAYYGGASVADAARTTLGADADALRRAALAYAKSELT</sequence>
<reference evidence="3" key="1">
    <citation type="submission" date="2021-01" db="EMBL/GenBank/DDBJ databases">
        <title>Whole genome shotgun sequence of Spirilliplanes yamanashiensis NBRC 15828.</title>
        <authorList>
            <person name="Komaki H."/>
            <person name="Tamura T."/>
        </authorList>
    </citation>
    <scope>NUCLEOTIDE SEQUENCE</scope>
    <source>
        <strain evidence="3">NBRC 15828</strain>
    </source>
</reference>
<accession>A0A8J3Y9N6</accession>
<feature type="compositionally biased region" description="Low complexity" evidence="1">
    <location>
        <begin position="11"/>
        <end position="28"/>
    </location>
</feature>
<keyword evidence="4" id="KW-1185">Reference proteome</keyword>
<proteinExistence type="predicted"/>
<dbReference type="EMBL" id="BOOY01000025">
    <property type="protein sequence ID" value="GIJ03857.1"/>
    <property type="molecule type" value="Genomic_DNA"/>
</dbReference>
<evidence type="ECO:0000256" key="2">
    <source>
        <dbReference type="SAM" id="Phobius"/>
    </source>
</evidence>
<evidence type="ECO:0000256" key="1">
    <source>
        <dbReference type="SAM" id="MobiDB-lite"/>
    </source>
</evidence>
<feature type="compositionally biased region" description="Low complexity" evidence="1">
    <location>
        <begin position="58"/>
        <end position="67"/>
    </location>
</feature>
<name>A0A8J3Y9N6_9ACTN</name>
<keyword evidence="2" id="KW-1133">Transmembrane helix</keyword>
<protein>
    <submittedName>
        <fullName evidence="3">Uncharacterized protein</fullName>
    </submittedName>
</protein>
<dbReference type="Proteomes" id="UP000652013">
    <property type="component" value="Unassembled WGS sequence"/>
</dbReference>
<evidence type="ECO:0000313" key="3">
    <source>
        <dbReference type="EMBL" id="GIJ03857.1"/>
    </source>
</evidence>
<feature type="transmembrane region" description="Helical" evidence="2">
    <location>
        <begin position="84"/>
        <end position="109"/>
    </location>
</feature>